<dbReference type="PANTHER" id="PTHR43364:SF4">
    <property type="entry name" value="NAD(P)-LINKED OXIDOREDUCTASE SUPERFAMILY PROTEIN"/>
    <property type="match status" value="1"/>
</dbReference>
<reference evidence="6" key="1">
    <citation type="submission" date="2022-08" db="EMBL/GenBank/DDBJ databases">
        <title>Genomic Encyclopedia of Type Strains, Phase III (KMG-III): the genomes of soil and plant-associated and newly described type strains.</title>
        <authorList>
            <person name="Whitman W."/>
        </authorList>
    </citation>
    <scope>NUCLEOTIDE SEQUENCE</scope>
    <source>
        <strain evidence="6">HMT 1</strain>
    </source>
</reference>
<gene>
    <name evidence="6" type="ORF">J2T55_000266</name>
</gene>
<feature type="domain" description="NADP-dependent oxidoreductase" evidence="5">
    <location>
        <begin position="16"/>
        <end position="337"/>
    </location>
</feature>
<dbReference type="Pfam" id="PF00248">
    <property type="entry name" value="Aldo_ket_red"/>
    <property type="match status" value="1"/>
</dbReference>
<name>A0AAE3HI34_9GAMM</name>
<keyword evidence="2" id="KW-0560">Oxidoreductase</keyword>
<dbReference type="NCBIfam" id="NF007912">
    <property type="entry name" value="PRK10625.1"/>
    <property type="match status" value="1"/>
</dbReference>
<evidence type="ECO:0000256" key="4">
    <source>
        <dbReference type="ARBA" id="ARBA00070119"/>
    </source>
</evidence>
<dbReference type="GO" id="GO:0016491">
    <property type="term" value="F:oxidoreductase activity"/>
    <property type="evidence" value="ECO:0007669"/>
    <property type="project" value="UniProtKB-KW"/>
</dbReference>
<accession>A0AAE3HI34</accession>
<dbReference type="RefSeq" id="WP_259053760.1">
    <property type="nucleotide sequence ID" value="NZ_JANUCT010000002.1"/>
</dbReference>
<dbReference type="InterPro" id="IPR050523">
    <property type="entry name" value="AKR_Detox_Biosynth"/>
</dbReference>
<dbReference type="Gene3D" id="3.20.20.100">
    <property type="entry name" value="NADP-dependent oxidoreductase domain"/>
    <property type="match status" value="1"/>
</dbReference>
<dbReference type="EMBL" id="JANUCT010000002">
    <property type="protein sequence ID" value="MCS3902270.1"/>
    <property type="molecule type" value="Genomic_DNA"/>
</dbReference>
<dbReference type="PANTHER" id="PTHR43364">
    <property type="entry name" value="NADH-SPECIFIC METHYLGLYOXAL REDUCTASE-RELATED"/>
    <property type="match status" value="1"/>
</dbReference>
<evidence type="ECO:0000256" key="2">
    <source>
        <dbReference type="ARBA" id="ARBA00023002"/>
    </source>
</evidence>
<proteinExistence type="inferred from homology"/>
<sequence>MQYRTLGNTNLNVSLICLGTMTWGEQNSEAEAHEQLDHAVAAGINFIDAAEIYPVPPKEETQGRTEAYLGSWLKQRKDRDQLVLASKVCGPGEWVGYMRDGQPRLDRKNIEQALDASLRRLNTDYIDLYQLHWPERKTNFFGKLGYTPTDADDGVPIAETLGALGELVQKGKIRHIGVSNETPWGVMEYLRLAERENLPRLVSIQNPYNLLNRTFEVGLAEIAHREQTGLLAYSPLGFGVLSGKYINDQKPAGARLTLFERFQRYTNPQAIAATAAYVALAEKHGLSPAQMALAYVNSRPFLTSTIIGATTMDQLRQNIDSVNITLDAGLLEEIEAIHTRQPNPAP</sequence>
<keyword evidence="7" id="KW-1185">Reference proteome</keyword>
<dbReference type="InterPro" id="IPR036812">
    <property type="entry name" value="NAD(P)_OxRdtase_dom_sf"/>
</dbReference>
<protein>
    <recommendedName>
        <fullName evidence="4">Protein tas</fullName>
    </recommendedName>
</protein>
<organism evidence="6 7">
    <name type="scientific">Methylohalomonas lacus</name>
    <dbReference type="NCBI Taxonomy" id="398773"/>
    <lineage>
        <taxon>Bacteria</taxon>
        <taxon>Pseudomonadati</taxon>
        <taxon>Pseudomonadota</taxon>
        <taxon>Gammaproteobacteria</taxon>
        <taxon>Methylohalomonadales</taxon>
        <taxon>Methylohalomonadaceae</taxon>
        <taxon>Methylohalomonas</taxon>
    </lineage>
</organism>
<dbReference type="AlphaFoldDB" id="A0AAE3HI34"/>
<evidence type="ECO:0000313" key="6">
    <source>
        <dbReference type="EMBL" id="MCS3902270.1"/>
    </source>
</evidence>
<keyword evidence="1" id="KW-0521">NADP</keyword>
<comment type="caution">
    <text evidence="6">The sequence shown here is derived from an EMBL/GenBank/DDBJ whole genome shotgun (WGS) entry which is preliminary data.</text>
</comment>
<comment type="similarity">
    <text evidence="3">Belongs to the aldo/keto reductase family. Aldo/keto reductase 2 subfamily.</text>
</comment>
<dbReference type="SUPFAM" id="SSF51430">
    <property type="entry name" value="NAD(P)-linked oxidoreductase"/>
    <property type="match status" value="1"/>
</dbReference>
<dbReference type="FunFam" id="3.20.20.100:FF:000005">
    <property type="entry name" value="NADP(H)-dependent aldo-keto reductase"/>
    <property type="match status" value="1"/>
</dbReference>
<evidence type="ECO:0000256" key="3">
    <source>
        <dbReference type="ARBA" id="ARBA00038157"/>
    </source>
</evidence>
<evidence type="ECO:0000259" key="5">
    <source>
        <dbReference type="Pfam" id="PF00248"/>
    </source>
</evidence>
<dbReference type="CDD" id="cd19094">
    <property type="entry name" value="AKR_Tas-like"/>
    <property type="match status" value="1"/>
</dbReference>
<evidence type="ECO:0000256" key="1">
    <source>
        <dbReference type="ARBA" id="ARBA00022857"/>
    </source>
</evidence>
<evidence type="ECO:0000313" key="7">
    <source>
        <dbReference type="Proteomes" id="UP001204445"/>
    </source>
</evidence>
<dbReference type="Proteomes" id="UP001204445">
    <property type="component" value="Unassembled WGS sequence"/>
</dbReference>
<dbReference type="InterPro" id="IPR023210">
    <property type="entry name" value="NADP_OxRdtase_dom"/>
</dbReference>